<dbReference type="PANTHER" id="PTHR42760:SF40">
    <property type="entry name" value="3-OXOACYL-[ACYL-CARRIER-PROTEIN] REDUCTASE, CHLOROPLASTIC"/>
    <property type="match status" value="1"/>
</dbReference>
<dbReference type="Pfam" id="PF13561">
    <property type="entry name" value="adh_short_C2"/>
    <property type="match status" value="1"/>
</dbReference>
<accession>A0A2S0WQW4</accession>
<organism evidence="4 5">
    <name type="scientific">Aeromicrobium chenweiae</name>
    <dbReference type="NCBI Taxonomy" id="2079793"/>
    <lineage>
        <taxon>Bacteria</taxon>
        <taxon>Bacillati</taxon>
        <taxon>Actinomycetota</taxon>
        <taxon>Actinomycetes</taxon>
        <taxon>Propionibacteriales</taxon>
        <taxon>Nocardioidaceae</taxon>
        <taxon>Aeromicrobium</taxon>
    </lineage>
</organism>
<protein>
    <submittedName>
        <fullName evidence="4">Gluconate 5-dehydrogenase</fullName>
    </submittedName>
</protein>
<dbReference type="PRINTS" id="PR00080">
    <property type="entry name" value="SDRFAMILY"/>
</dbReference>
<dbReference type="PROSITE" id="PS00061">
    <property type="entry name" value="ADH_SHORT"/>
    <property type="match status" value="1"/>
</dbReference>
<dbReference type="PRINTS" id="PR00081">
    <property type="entry name" value="GDHRDH"/>
</dbReference>
<proteinExistence type="inferred from homology"/>
<reference evidence="5" key="1">
    <citation type="submission" date="2018-01" db="EMBL/GenBank/DDBJ databases">
        <authorList>
            <person name="Li J."/>
        </authorList>
    </citation>
    <scope>NUCLEOTIDE SEQUENCE [LARGE SCALE GENOMIC DNA]</scope>
    <source>
        <strain evidence="5">592</strain>
    </source>
</reference>
<dbReference type="InterPro" id="IPR002347">
    <property type="entry name" value="SDR_fam"/>
</dbReference>
<evidence type="ECO:0000256" key="2">
    <source>
        <dbReference type="ARBA" id="ARBA00023002"/>
    </source>
</evidence>
<dbReference type="SUPFAM" id="SSF51735">
    <property type="entry name" value="NAD(P)-binding Rossmann-fold domains"/>
    <property type="match status" value="1"/>
</dbReference>
<dbReference type="InterPro" id="IPR036291">
    <property type="entry name" value="NAD(P)-bd_dom_sf"/>
</dbReference>
<sequence>MAEARTRRRRHAVHGRLQRVTGLRPVVVTGGTSGIGLGVARRLVADGHPVVLLGRDRGRADDALVQLVDSGADPATIVAVAGDTTDPNHLARAVDVCAERWGPVVGLVTAAGRLARGSVTDLPLDELRAALETNVVGTWLAVRAVLPTMVEQQHGRIVTIGSVLGSVGAADRAGYAATKGAVAAMTRSIALEVAADGVTINCVAPGPVRTPMNADQHGTEADRAAEAAFTSSIPIGRWGSPDDVAHAVGGLLAPDAGWTTGSVVYVDGGFTAR</sequence>
<evidence type="ECO:0000313" key="4">
    <source>
        <dbReference type="EMBL" id="AWB93702.1"/>
    </source>
</evidence>
<dbReference type="KEGG" id="aez:C3E78_16605"/>
<dbReference type="EMBL" id="CP026952">
    <property type="protein sequence ID" value="AWB93702.1"/>
    <property type="molecule type" value="Genomic_DNA"/>
</dbReference>
<dbReference type="PANTHER" id="PTHR42760">
    <property type="entry name" value="SHORT-CHAIN DEHYDROGENASES/REDUCTASES FAMILY MEMBER"/>
    <property type="match status" value="1"/>
</dbReference>
<feature type="domain" description="Ketoreductase" evidence="3">
    <location>
        <begin position="24"/>
        <end position="206"/>
    </location>
</feature>
<dbReference type="GO" id="GO:0016616">
    <property type="term" value="F:oxidoreductase activity, acting on the CH-OH group of donors, NAD or NADP as acceptor"/>
    <property type="evidence" value="ECO:0007669"/>
    <property type="project" value="TreeGrafter"/>
</dbReference>
<keyword evidence="2" id="KW-0560">Oxidoreductase</keyword>
<evidence type="ECO:0000313" key="5">
    <source>
        <dbReference type="Proteomes" id="UP000244384"/>
    </source>
</evidence>
<dbReference type="GO" id="GO:0030497">
    <property type="term" value="P:fatty acid elongation"/>
    <property type="evidence" value="ECO:0007669"/>
    <property type="project" value="TreeGrafter"/>
</dbReference>
<dbReference type="InterPro" id="IPR020904">
    <property type="entry name" value="Sc_DH/Rdtase_CS"/>
</dbReference>
<evidence type="ECO:0000256" key="1">
    <source>
        <dbReference type="ARBA" id="ARBA00006484"/>
    </source>
</evidence>
<dbReference type="FunFam" id="3.40.50.720:FF:000084">
    <property type="entry name" value="Short-chain dehydrogenase reductase"/>
    <property type="match status" value="1"/>
</dbReference>
<accession>A0A5F2END8</accession>
<keyword evidence="5" id="KW-1185">Reference proteome</keyword>
<dbReference type="InterPro" id="IPR057326">
    <property type="entry name" value="KR_dom"/>
</dbReference>
<evidence type="ECO:0000259" key="3">
    <source>
        <dbReference type="SMART" id="SM00822"/>
    </source>
</evidence>
<dbReference type="SMART" id="SM00822">
    <property type="entry name" value="PKS_KR"/>
    <property type="match status" value="1"/>
</dbReference>
<dbReference type="AlphaFoldDB" id="A0A2S0WQW4"/>
<dbReference type="Gene3D" id="3.40.50.720">
    <property type="entry name" value="NAD(P)-binding Rossmann-like Domain"/>
    <property type="match status" value="1"/>
</dbReference>
<dbReference type="Proteomes" id="UP000244384">
    <property type="component" value="Chromosome"/>
</dbReference>
<dbReference type="CDD" id="cd05233">
    <property type="entry name" value="SDR_c"/>
    <property type="match status" value="1"/>
</dbReference>
<name>A0A2S0WQW4_9ACTN</name>
<comment type="similarity">
    <text evidence="1">Belongs to the short-chain dehydrogenases/reductases (SDR) family.</text>
</comment>
<gene>
    <name evidence="4" type="ORF">C3E78_16605</name>
</gene>